<dbReference type="PANTHER" id="PTHR33122">
    <property type="entry name" value="LIPID BINDING PROTEIN-RELATED"/>
    <property type="match status" value="1"/>
</dbReference>
<dbReference type="Proteomes" id="UP001634007">
    <property type="component" value="Unassembled WGS sequence"/>
</dbReference>
<keyword evidence="3" id="KW-1185">Reference proteome</keyword>
<protein>
    <recommendedName>
        <fullName evidence="1">Bifunctional inhibitor/plant lipid transfer protein/seed storage helical domain-containing protein</fullName>
    </recommendedName>
</protein>
<proteinExistence type="predicted"/>
<evidence type="ECO:0000259" key="1">
    <source>
        <dbReference type="Pfam" id="PF14368"/>
    </source>
</evidence>
<dbReference type="Gene3D" id="1.10.110.10">
    <property type="entry name" value="Plant lipid-transfer and hydrophobic proteins"/>
    <property type="match status" value="1"/>
</dbReference>
<dbReference type="InterPro" id="IPR036312">
    <property type="entry name" value="Bifun_inhib/LTP/seed_sf"/>
</dbReference>
<dbReference type="EMBL" id="JBJKBG010000008">
    <property type="protein sequence ID" value="KAL3724436.1"/>
    <property type="molecule type" value="Genomic_DNA"/>
</dbReference>
<sequence>MVMIACRADGKPFAICDAPYMGLVACRPAMTPPDPPPPAGVCCDALSHADMKCLGQYKDSPLLPSLRIDLKLALQLLEKCQLPHPAPC</sequence>
<reference evidence="2 3" key="1">
    <citation type="submission" date="2024-11" db="EMBL/GenBank/DDBJ databases">
        <title>Chromosome-level genome assembly of Eucalyptus globulus Labill. provides insights into its genome evolution.</title>
        <authorList>
            <person name="Li X."/>
        </authorList>
    </citation>
    <scope>NUCLEOTIDE SEQUENCE [LARGE SCALE GENOMIC DNA]</scope>
    <source>
        <strain evidence="2">CL2024</strain>
        <tissue evidence="2">Fresh tender leaves</tissue>
    </source>
</reference>
<dbReference type="SUPFAM" id="SSF47699">
    <property type="entry name" value="Bifunctional inhibitor/lipid-transfer protein/seed storage 2S albumin"/>
    <property type="match status" value="1"/>
</dbReference>
<organism evidence="2 3">
    <name type="scientific">Eucalyptus globulus</name>
    <name type="common">Tasmanian blue gum</name>
    <dbReference type="NCBI Taxonomy" id="34317"/>
    <lineage>
        <taxon>Eukaryota</taxon>
        <taxon>Viridiplantae</taxon>
        <taxon>Streptophyta</taxon>
        <taxon>Embryophyta</taxon>
        <taxon>Tracheophyta</taxon>
        <taxon>Spermatophyta</taxon>
        <taxon>Magnoliopsida</taxon>
        <taxon>eudicotyledons</taxon>
        <taxon>Gunneridae</taxon>
        <taxon>Pentapetalae</taxon>
        <taxon>rosids</taxon>
        <taxon>malvids</taxon>
        <taxon>Myrtales</taxon>
        <taxon>Myrtaceae</taxon>
        <taxon>Myrtoideae</taxon>
        <taxon>Eucalypteae</taxon>
        <taxon>Eucalyptus</taxon>
    </lineage>
</organism>
<evidence type="ECO:0000313" key="2">
    <source>
        <dbReference type="EMBL" id="KAL3724436.1"/>
    </source>
</evidence>
<accession>A0ABD3JJQ2</accession>
<dbReference type="PANTHER" id="PTHR33122:SF63">
    <property type="entry name" value="BIFUNCTIONAL INHIBITOR_PLANT LIPID TRANSFER PROTEIN_SEED STORAGE HELICAL DOMAIN-CONTAINING PROTEIN"/>
    <property type="match status" value="1"/>
</dbReference>
<name>A0ABD3JJQ2_EUCGL</name>
<comment type="caution">
    <text evidence="2">The sequence shown here is derived from an EMBL/GenBank/DDBJ whole genome shotgun (WGS) entry which is preliminary data.</text>
</comment>
<dbReference type="AlphaFoldDB" id="A0ABD3JJQ2"/>
<feature type="domain" description="Bifunctional inhibitor/plant lipid transfer protein/seed storage helical" evidence="1">
    <location>
        <begin position="14"/>
        <end position="86"/>
    </location>
</feature>
<dbReference type="InterPro" id="IPR039265">
    <property type="entry name" value="DIR1-like"/>
</dbReference>
<evidence type="ECO:0000313" key="3">
    <source>
        <dbReference type="Proteomes" id="UP001634007"/>
    </source>
</evidence>
<dbReference type="InterPro" id="IPR016140">
    <property type="entry name" value="Bifunc_inhib/LTP/seed_store"/>
</dbReference>
<gene>
    <name evidence="2" type="ORF">ACJRO7_029582</name>
</gene>
<dbReference type="Pfam" id="PF14368">
    <property type="entry name" value="LTP_2"/>
    <property type="match status" value="1"/>
</dbReference>